<feature type="transmembrane region" description="Helical" evidence="1">
    <location>
        <begin position="254"/>
        <end position="275"/>
    </location>
</feature>
<feature type="transmembrane region" description="Helical" evidence="1">
    <location>
        <begin position="39"/>
        <end position="62"/>
    </location>
</feature>
<dbReference type="EMBL" id="LNIX01000004">
    <property type="protein sequence ID" value="OXA56035.1"/>
    <property type="molecule type" value="Genomic_DNA"/>
</dbReference>
<gene>
    <name evidence="2" type="ORF">Fcan01_08721</name>
</gene>
<keyword evidence="1" id="KW-1133">Transmembrane helix</keyword>
<reference evidence="2 3" key="1">
    <citation type="submission" date="2015-12" db="EMBL/GenBank/DDBJ databases">
        <title>The genome of Folsomia candida.</title>
        <authorList>
            <person name="Faddeeva A."/>
            <person name="Derks M.F."/>
            <person name="Anvar Y."/>
            <person name="Smit S."/>
            <person name="Van Straalen N."/>
            <person name="Roelofs D."/>
        </authorList>
    </citation>
    <scope>NUCLEOTIDE SEQUENCE [LARGE SCALE GENOMIC DNA]</scope>
    <source>
        <strain evidence="2 3">VU population</strain>
        <tissue evidence="2">Whole body</tissue>
    </source>
</reference>
<proteinExistence type="predicted"/>
<feature type="transmembrane region" description="Helical" evidence="1">
    <location>
        <begin position="132"/>
        <end position="158"/>
    </location>
</feature>
<feature type="transmembrane region" description="Helical" evidence="1">
    <location>
        <begin position="74"/>
        <end position="93"/>
    </location>
</feature>
<evidence type="ECO:0000313" key="2">
    <source>
        <dbReference type="EMBL" id="OXA56035.1"/>
    </source>
</evidence>
<evidence type="ECO:0000313" key="3">
    <source>
        <dbReference type="Proteomes" id="UP000198287"/>
    </source>
</evidence>
<evidence type="ECO:0000256" key="1">
    <source>
        <dbReference type="SAM" id="Phobius"/>
    </source>
</evidence>
<dbReference type="Proteomes" id="UP000198287">
    <property type="component" value="Unassembled WGS sequence"/>
</dbReference>
<feature type="transmembrane region" description="Helical" evidence="1">
    <location>
        <begin position="164"/>
        <end position="185"/>
    </location>
</feature>
<comment type="caution">
    <text evidence="2">The sequence shown here is derived from an EMBL/GenBank/DDBJ whole genome shotgun (WGS) entry which is preliminary data.</text>
</comment>
<feature type="transmembrane region" description="Helical" evidence="1">
    <location>
        <begin position="287"/>
        <end position="307"/>
    </location>
</feature>
<protein>
    <submittedName>
        <fullName evidence="2">Uncharacterized protein</fullName>
    </submittedName>
</protein>
<accession>A0A226EEP1</accession>
<dbReference type="STRING" id="158441.A0A226EEP1"/>
<keyword evidence="1" id="KW-0812">Transmembrane</keyword>
<feature type="transmembrane region" description="Helical" evidence="1">
    <location>
        <begin position="192"/>
        <end position="210"/>
    </location>
</feature>
<organism evidence="2 3">
    <name type="scientific">Folsomia candida</name>
    <name type="common">Springtail</name>
    <dbReference type="NCBI Taxonomy" id="158441"/>
    <lineage>
        <taxon>Eukaryota</taxon>
        <taxon>Metazoa</taxon>
        <taxon>Ecdysozoa</taxon>
        <taxon>Arthropoda</taxon>
        <taxon>Hexapoda</taxon>
        <taxon>Collembola</taxon>
        <taxon>Entomobryomorpha</taxon>
        <taxon>Isotomoidea</taxon>
        <taxon>Isotomidae</taxon>
        <taxon>Proisotominae</taxon>
        <taxon>Folsomia</taxon>
    </lineage>
</organism>
<dbReference type="AlphaFoldDB" id="A0A226EEP1"/>
<sequence>MLHAFDTYSKWMQHFTSPPIKWCLKSRKFLFTVRPRKNFLWYFHTFVGLGFCSAGGAVVILLSQIFDSYPPLTVAHIFLLVVVLCTAGTGFAINLGMILYGRECVEGWNVLLEMHAKLQRRGGRHPPSKKSLVWRILPAFVWALSSYPFVFSLAAIFFKLDPPYHILAILNITHPLPHIFRFYIVCTIPAELCRLLAFIALFSISTPILLRDTLILLIRENSTPVAAIVGRISCTRAISQYRQVQIVMLSMEEFLGYSCFFVQALALLNSILYNFVSLKFYATLPIWFYAIFPSMAVMTLVIIHVLMPGLHVVLDNSKKLL</sequence>
<keyword evidence="1" id="KW-0472">Membrane</keyword>
<name>A0A226EEP1_FOLCA</name>
<keyword evidence="3" id="KW-1185">Reference proteome</keyword>